<keyword evidence="1" id="KW-0175">Coiled coil</keyword>
<dbReference type="Pfam" id="PF04102">
    <property type="entry name" value="SlyX"/>
    <property type="match status" value="1"/>
</dbReference>
<name>A0A6N6N2J9_9BACT</name>
<dbReference type="OrthoDB" id="5461272at2"/>
<dbReference type="EMBL" id="WAIE01000003">
    <property type="protein sequence ID" value="KAB1441662.1"/>
    <property type="molecule type" value="Genomic_DNA"/>
</dbReference>
<dbReference type="Proteomes" id="UP000438699">
    <property type="component" value="Unassembled WGS sequence"/>
</dbReference>
<gene>
    <name evidence="2" type="ORF">F8A88_08670</name>
</gene>
<comment type="caution">
    <text evidence="2">The sequence shown here is derived from an EMBL/GenBank/DDBJ whole genome shotgun (WGS) entry which is preliminary data.</text>
</comment>
<organism evidence="2 3">
    <name type="scientific">Pseudodesulfovibrio senegalensis</name>
    <dbReference type="NCBI Taxonomy" id="1721087"/>
    <lineage>
        <taxon>Bacteria</taxon>
        <taxon>Pseudomonadati</taxon>
        <taxon>Thermodesulfobacteriota</taxon>
        <taxon>Desulfovibrionia</taxon>
        <taxon>Desulfovibrionales</taxon>
        <taxon>Desulfovibrionaceae</taxon>
    </lineage>
</organism>
<dbReference type="RefSeq" id="WP_151150754.1">
    <property type="nucleotide sequence ID" value="NZ_WAIE01000003.1"/>
</dbReference>
<evidence type="ECO:0000313" key="3">
    <source>
        <dbReference type="Proteomes" id="UP000438699"/>
    </source>
</evidence>
<dbReference type="Gene3D" id="1.20.5.300">
    <property type="match status" value="1"/>
</dbReference>
<proteinExistence type="predicted"/>
<keyword evidence="3" id="KW-1185">Reference proteome</keyword>
<feature type="coiled-coil region" evidence="1">
    <location>
        <begin position="5"/>
        <end position="53"/>
    </location>
</feature>
<dbReference type="PANTHER" id="PTHR36508">
    <property type="entry name" value="PROTEIN SLYX"/>
    <property type="match status" value="1"/>
</dbReference>
<dbReference type="InterPro" id="IPR007236">
    <property type="entry name" value="SlyX"/>
</dbReference>
<dbReference type="PANTHER" id="PTHR36508:SF1">
    <property type="entry name" value="PROTEIN SLYX"/>
    <property type="match status" value="1"/>
</dbReference>
<reference evidence="2 3" key="1">
    <citation type="journal article" date="2017" name="Int. J. Syst. Evol. Microbiol.">
        <title>Desulfovibrio senegalensis sp. nov., a mesophilic sulfate reducer isolated from marine sediment.</title>
        <authorList>
            <person name="Thioye A."/>
            <person name="Gam Z.B.A."/>
            <person name="Mbengue M."/>
            <person name="Cayol J.L."/>
            <person name="Joseph-Bartoli M."/>
            <person name="Toure-Kane C."/>
            <person name="Labat M."/>
        </authorList>
    </citation>
    <scope>NUCLEOTIDE SEQUENCE [LARGE SCALE GENOMIC DNA]</scope>
    <source>
        <strain evidence="2 3">DSM 101509</strain>
    </source>
</reference>
<evidence type="ECO:0000256" key="1">
    <source>
        <dbReference type="SAM" id="Coils"/>
    </source>
</evidence>
<accession>A0A6N6N2J9</accession>
<evidence type="ECO:0000313" key="2">
    <source>
        <dbReference type="EMBL" id="KAB1441662.1"/>
    </source>
</evidence>
<protein>
    <submittedName>
        <fullName evidence="2">SlyX family protein</fullName>
    </submittedName>
</protein>
<sequence>MEDRIERLESAVAQQDNTIEELNRVVFDQQKQIDELEKKLELLAAKFREMAEAQDTGFVDTPPPHYGGRS</sequence>
<dbReference type="AlphaFoldDB" id="A0A6N6N2J9"/>